<accession>A0A3Q2ZJN8</accession>
<dbReference type="SUPFAM" id="SSF57440">
    <property type="entry name" value="Kringle-like"/>
    <property type="match status" value="1"/>
</dbReference>
<dbReference type="PANTHER" id="PTHR24261:SF7">
    <property type="entry name" value="KRINGLE DOMAIN-CONTAINING PROTEIN"/>
    <property type="match status" value="1"/>
</dbReference>
<evidence type="ECO:0000259" key="5">
    <source>
        <dbReference type="PROSITE" id="PS50070"/>
    </source>
</evidence>
<evidence type="ECO:0000256" key="4">
    <source>
        <dbReference type="SAM" id="MobiDB-lite"/>
    </source>
</evidence>
<dbReference type="InterPro" id="IPR050759">
    <property type="entry name" value="Serine_protease_kringle"/>
</dbReference>
<keyword evidence="2 3" id="KW-1015">Disulfide bond</keyword>
<dbReference type="PROSITE" id="PS50070">
    <property type="entry name" value="KRINGLE_2"/>
    <property type="match status" value="1"/>
</dbReference>
<dbReference type="CDD" id="cd00108">
    <property type="entry name" value="KR"/>
    <property type="match status" value="1"/>
</dbReference>
<dbReference type="SMART" id="SM00130">
    <property type="entry name" value="KR"/>
    <property type="match status" value="1"/>
</dbReference>
<dbReference type="InterPro" id="IPR018056">
    <property type="entry name" value="Kringle_CS"/>
</dbReference>
<proteinExistence type="predicted"/>
<evidence type="ECO:0000313" key="7">
    <source>
        <dbReference type="Proteomes" id="UP000264800"/>
    </source>
</evidence>
<dbReference type="Proteomes" id="UP000264800">
    <property type="component" value="Unplaced"/>
</dbReference>
<evidence type="ECO:0000256" key="2">
    <source>
        <dbReference type="ARBA" id="ARBA00023157"/>
    </source>
</evidence>
<feature type="domain" description="Kringle" evidence="5">
    <location>
        <begin position="25"/>
        <end position="103"/>
    </location>
</feature>
<dbReference type="AlphaFoldDB" id="A0A3Q2ZJN8"/>
<evidence type="ECO:0000256" key="1">
    <source>
        <dbReference type="ARBA" id="ARBA00022572"/>
    </source>
</evidence>
<keyword evidence="7" id="KW-1185">Reference proteome</keyword>
<dbReference type="InterPro" id="IPR038178">
    <property type="entry name" value="Kringle_sf"/>
</dbReference>
<name>A0A3Q2ZJN8_KRYMA</name>
<dbReference type="GO" id="GO:0005102">
    <property type="term" value="F:signaling receptor binding"/>
    <property type="evidence" value="ECO:0007669"/>
    <property type="project" value="TreeGrafter"/>
</dbReference>
<dbReference type="GO" id="GO:0004175">
    <property type="term" value="F:endopeptidase activity"/>
    <property type="evidence" value="ECO:0007669"/>
    <property type="project" value="TreeGrafter"/>
</dbReference>
<dbReference type="PRINTS" id="PR00018">
    <property type="entry name" value="KRINGLE"/>
</dbReference>
<dbReference type="GeneTree" id="ENSGT00940000155208"/>
<dbReference type="OMA" id="HERTPDN"/>
<protein>
    <recommendedName>
        <fullName evidence="5">Kringle domain-containing protein</fullName>
    </recommendedName>
</protein>
<dbReference type="Gene3D" id="2.40.20.10">
    <property type="entry name" value="Plasminogen Kringle 4"/>
    <property type="match status" value="1"/>
</dbReference>
<dbReference type="GO" id="GO:0005615">
    <property type="term" value="C:extracellular space"/>
    <property type="evidence" value="ECO:0007669"/>
    <property type="project" value="TreeGrafter"/>
</dbReference>
<feature type="disulfide bond" evidence="3">
    <location>
        <begin position="26"/>
        <end position="103"/>
    </location>
</feature>
<evidence type="ECO:0000313" key="6">
    <source>
        <dbReference type="Ensembl" id="ENSKMAP00000003816.1"/>
    </source>
</evidence>
<feature type="disulfide bond" evidence="3">
    <location>
        <begin position="47"/>
        <end position="86"/>
    </location>
</feature>
<feature type="region of interest" description="Disordered" evidence="4">
    <location>
        <begin position="1"/>
        <end position="21"/>
    </location>
</feature>
<reference evidence="6" key="1">
    <citation type="submission" date="2025-08" db="UniProtKB">
        <authorList>
            <consortium name="Ensembl"/>
        </authorList>
    </citation>
    <scope>IDENTIFICATION</scope>
</reference>
<keyword evidence="1 3" id="KW-0420">Kringle</keyword>
<feature type="compositionally biased region" description="Basic and acidic residues" evidence="4">
    <location>
        <begin position="1"/>
        <end position="12"/>
    </location>
</feature>
<dbReference type="PANTHER" id="PTHR24261">
    <property type="entry name" value="PLASMINOGEN-RELATED"/>
    <property type="match status" value="1"/>
</dbReference>
<dbReference type="STRING" id="37003.ENSKMAP00000003816"/>
<organism evidence="6 7">
    <name type="scientific">Kryptolebias marmoratus</name>
    <name type="common">Mangrove killifish</name>
    <name type="synonym">Rivulus marmoratus</name>
    <dbReference type="NCBI Taxonomy" id="37003"/>
    <lineage>
        <taxon>Eukaryota</taxon>
        <taxon>Metazoa</taxon>
        <taxon>Chordata</taxon>
        <taxon>Craniata</taxon>
        <taxon>Vertebrata</taxon>
        <taxon>Euteleostomi</taxon>
        <taxon>Actinopterygii</taxon>
        <taxon>Neopterygii</taxon>
        <taxon>Teleostei</taxon>
        <taxon>Neoteleostei</taxon>
        <taxon>Acanthomorphata</taxon>
        <taxon>Ovalentaria</taxon>
        <taxon>Atherinomorphae</taxon>
        <taxon>Cyprinodontiformes</taxon>
        <taxon>Rivulidae</taxon>
        <taxon>Kryptolebias</taxon>
    </lineage>
</organism>
<sequence>MRGFEEENSQRDEDSEPPTFVSELTCIADRGEKYRGNFSTTWSGKTCQKWSAQMPYRHDFTPENYPCGGLEENYCRNPNNEMKPWCFTTDPKTPWEFCNVPICEDSGRTEENSFSFLGLREMV</sequence>
<dbReference type="InterPro" id="IPR013806">
    <property type="entry name" value="Kringle-like"/>
</dbReference>
<feature type="disulfide bond" evidence="3">
    <location>
        <begin position="75"/>
        <end position="98"/>
    </location>
</feature>
<dbReference type="FunFam" id="2.40.20.10:FF:000011">
    <property type="entry name" value="Plasminogen"/>
    <property type="match status" value="1"/>
</dbReference>
<dbReference type="Pfam" id="PF00051">
    <property type="entry name" value="Kringle"/>
    <property type="match status" value="1"/>
</dbReference>
<evidence type="ECO:0000256" key="3">
    <source>
        <dbReference type="PROSITE-ProRule" id="PRU00121"/>
    </source>
</evidence>
<reference evidence="6" key="2">
    <citation type="submission" date="2025-09" db="UniProtKB">
        <authorList>
            <consortium name="Ensembl"/>
        </authorList>
    </citation>
    <scope>IDENTIFICATION</scope>
</reference>
<dbReference type="InterPro" id="IPR000001">
    <property type="entry name" value="Kringle"/>
</dbReference>
<dbReference type="PROSITE" id="PS00021">
    <property type="entry name" value="KRINGLE_1"/>
    <property type="match status" value="1"/>
</dbReference>
<dbReference type="Ensembl" id="ENSKMAT00000003889.1">
    <property type="protein sequence ID" value="ENSKMAP00000003816.1"/>
    <property type="gene ID" value="ENSKMAG00000002900.1"/>
</dbReference>